<dbReference type="AlphaFoldDB" id="A6IV02"/>
<evidence type="ECO:0000313" key="2">
    <source>
        <dbReference type="Proteomes" id="UP000234681"/>
    </source>
</evidence>
<protein>
    <submittedName>
        <fullName evidence="1">RCG63521</fullName>
    </submittedName>
</protein>
<gene>
    <name evidence="1" type="ORF">rCG_63521</name>
</gene>
<sequence>MYVFLVSVQALYLTSHLPGPLDHSFFFFFSFLFSFPELRTEPRALRLPGKRSTTELNPQPWITFYITLWYKHMQLCQNPLF</sequence>
<organism evidence="1 2">
    <name type="scientific">Rattus norvegicus</name>
    <name type="common">Rat</name>
    <dbReference type="NCBI Taxonomy" id="10116"/>
    <lineage>
        <taxon>Eukaryota</taxon>
        <taxon>Metazoa</taxon>
        <taxon>Chordata</taxon>
        <taxon>Craniata</taxon>
        <taxon>Vertebrata</taxon>
        <taxon>Euteleostomi</taxon>
        <taxon>Mammalia</taxon>
        <taxon>Eutheria</taxon>
        <taxon>Euarchontoglires</taxon>
        <taxon>Glires</taxon>
        <taxon>Rodentia</taxon>
        <taxon>Myomorpha</taxon>
        <taxon>Muroidea</taxon>
        <taxon>Muridae</taxon>
        <taxon>Murinae</taxon>
        <taxon>Rattus</taxon>
    </lineage>
</organism>
<name>A6IV02_RAT</name>
<dbReference type="Proteomes" id="UP000234681">
    <property type="component" value="Chromosome X"/>
</dbReference>
<accession>A6IV02</accession>
<evidence type="ECO:0000313" key="1">
    <source>
        <dbReference type="EMBL" id="EDM07178.1"/>
    </source>
</evidence>
<reference evidence="1 2" key="1">
    <citation type="submission" date="2005-09" db="EMBL/GenBank/DDBJ databases">
        <authorList>
            <person name="Mural R.J."/>
            <person name="Li P.W."/>
            <person name="Adams M.D."/>
            <person name="Amanatides P.G."/>
            <person name="Baden-Tillson H."/>
            <person name="Barnstead M."/>
            <person name="Chin S.H."/>
            <person name="Dew I."/>
            <person name="Evans C.A."/>
            <person name="Ferriera S."/>
            <person name="Flanigan M."/>
            <person name="Fosler C."/>
            <person name="Glodek A."/>
            <person name="Gu Z."/>
            <person name="Holt R.A."/>
            <person name="Jennings D."/>
            <person name="Kraft C.L."/>
            <person name="Lu F."/>
            <person name="Nguyen T."/>
            <person name="Nusskern D.R."/>
            <person name="Pfannkoch C.M."/>
            <person name="Sitter C."/>
            <person name="Sutton G.G."/>
            <person name="Venter J.C."/>
            <person name="Wang Z."/>
            <person name="Woodage T."/>
            <person name="Zheng X.H."/>
            <person name="Zhong F."/>
        </authorList>
    </citation>
    <scope>NUCLEOTIDE SEQUENCE [LARGE SCALE GENOMIC DNA]</scope>
    <source>
        <strain>BN</strain>
        <strain evidence="2">Sprague-Dawley</strain>
    </source>
</reference>
<proteinExistence type="predicted"/>
<dbReference type="EMBL" id="CH473969">
    <property type="protein sequence ID" value="EDM07178.1"/>
    <property type="molecule type" value="Genomic_DNA"/>
</dbReference>